<evidence type="ECO:0000256" key="1">
    <source>
        <dbReference type="ARBA" id="ARBA00004196"/>
    </source>
</evidence>
<dbReference type="GO" id="GO:0017004">
    <property type="term" value="P:cytochrome complex assembly"/>
    <property type="evidence" value="ECO:0007669"/>
    <property type="project" value="UniProtKB-KW"/>
</dbReference>
<keyword evidence="4" id="KW-1015">Disulfide bond</keyword>
<reference evidence="8 9" key="1">
    <citation type="submission" date="2017-04" db="EMBL/GenBank/DDBJ databases">
        <authorList>
            <person name="Afonso C.L."/>
            <person name="Miller P.J."/>
            <person name="Scott M.A."/>
            <person name="Spackman E."/>
            <person name="Goraichik I."/>
            <person name="Dimitrov K.M."/>
            <person name="Suarez D.L."/>
            <person name="Swayne D.E."/>
        </authorList>
    </citation>
    <scope>NUCLEOTIDE SEQUENCE [LARGE SCALE GENOMIC DNA]</scope>
    <source>
        <strain evidence="8 9">DSM 43828</strain>
    </source>
</reference>
<dbReference type="AlphaFoldDB" id="A0A1Y5XFX0"/>
<evidence type="ECO:0000256" key="2">
    <source>
        <dbReference type="ARBA" id="ARBA00022748"/>
    </source>
</evidence>
<name>A0A1Y5XFX0_KIBAR</name>
<dbReference type="RefSeq" id="WP_084426501.1">
    <property type="nucleotide sequence ID" value="NZ_FWXV01000002.1"/>
</dbReference>
<dbReference type="PANTHER" id="PTHR42852">
    <property type="entry name" value="THIOL:DISULFIDE INTERCHANGE PROTEIN DSBE"/>
    <property type="match status" value="1"/>
</dbReference>
<dbReference type="PROSITE" id="PS51257">
    <property type="entry name" value="PROKAR_LIPOPROTEIN"/>
    <property type="match status" value="1"/>
</dbReference>
<keyword evidence="6" id="KW-0732">Signal</keyword>
<keyword evidence="3" id="KW-0735">Signal-anchor</keyword>
<gene>
    <name evidence="8" type="ORF">SAMN05661093_02746</name>
</gene>
<feature type="domain" description="Thioredoxin" evidence="7">
    <location>
        <begin position="45"/>
        <end position="192"/>
    </location>
</feature>
<proteinExistence type="predicted"/>
<keyword evidence="3" id="KW-0812">Transmembrane</keyword>
<dbReference type="PANTHER" id="PTHR42852:SF6">
    <property type="entry name" value="THIOL:DISULFIDE INTERCHANGE PROTEIN DSBE"/>
    <property type="match status" value="1"/>
</dbReference>
<dbReference type="GO" id="GO:0016209">
    <property type="term" value="F:antioxidant activity"/>
    <property type="evidence" value="ECO:0007669"/>
    <property type="project" value="InterPro"/>
</dbReference>
<dbReference type="InterPro" id="IPR036249">
    <property type="entry name" value="Thioredoxin-like_sf"/>
</dbReference>
<dbReference type="GO" id="GO:0030313">
    <property type="term" value="C:cell envelope"/>
    <property type="evidence" value="ECO:0007669"/>
    <property type="project" value="UniProtKB-SubCell"/>
</dbReference>
<dbReference type="PROSITE" id="PS00194">
    <property type="entry name" value="THIOREDOXIN_1"/>
    <property type="match status" value="1"/>
</dbReference>
<keyword evidence="9" id="KW-1185">Reference proteome</keyword>
<dbReference type="InterPro" id="IPR013766">
    <property type="entry name" value="Thioredoxin_domain"/>
</dbReference>
<keyword evidence="2" id="KW-0201">Cytochrome c-type biogenesis</keyword>
<dbReference type="SUPFAM" id="SSF52833">
    <property type="entry name" value="Thioredoxin-like"/>
    <property type="match status" value="1"/>
</dbReference>
<dbReference type="PROSITE" id="PS51352">
    <property type="entry name" value="THIOREDOXIN_2"/>
    <property type="match status" value="1"/>
</dbReference>
<accession>A0A1Y5XFX0</accession>
<evidence type="ECO:0000256" key="6">
    <source>
        <dbReference type="SAM" id="SignalP"/>
    </source>
</evidence>
<comment type="subcellular location">
    <subcellularLocation>
        <location evidence="1">Cell envelope</location>
    </subcellularLocation>
</comment>
<evidence type="ECO:0000256" key="4">
    <source>
        <dbReference type="ARBA" id="ARBA00023157"/>
    </source>
</evidence>
<evidence type="ECO:0000313" key="8">
    <source>
        <dbReference type="EMBL" id="SMC91319.1"/>
    </source>
</evidence>
<organism evidence="8 9">
    <name type="scientific">Kibdelosporangium aridum</name>
    <dbReference type="NCBI Taxonomy" id="2030"/>
    <lineage>
        <taxon>Bacteria</taxon>
        <taxon>Bacillati</taxon>
        <taxon>Actinomycetota</taxon>
        <taxon>Actinomycetes</taxon>
        <taxon>Pseudonocardiales</taxon>
        <taxon>Pseudonocardiaceae</taxon>
        <taxon>Kibdelosporangium</taxon>
    </lineage>
</organism>
<feature type="chain" id="PRO_5038446683" evidence="6">
    <location>
        <begin position="24"/>
        <end position="192"/>
    </location>
</feature>
<dbReference type="Gene3D" id="3.40.30.10">
    <property type="entry name" value="Glutaredoxin"/>
    <property type="match status" value="1"/>
</dbReference>
<dbReference type="GO" id="GO:0016491">
    <property type="term" value="F:oxidoreductase activity"/>
    <property type="evidence" value="ECO:0007669"/>
    <property type="project" value="InterPro"/>
</dbReference>
<dbReference type="Pfam" id="PF00578">
    <property type="entry name" value="AhpC-TSA"/>
    <property type="match status" value="1"/>
</dbReference>
<sequence>MRKFLAIAAALAAVAGCSTGTDAVVRGTEFDFVAPGGKLEIAYEGADRKKLPELTGESLLEAGKQIKLSDYAGKVVLINIWGAWCPPCRAEAPELQKLYDENKDKGVQVLGIDVRDDSRSQPEDFMRDRDLTYPSIYDPGSRSLLALKGYPRNAVPSTIILDKQHRVAQVFLIGKLKSDLEPIVQKLAAEPA</sequence>
<evidence type="ECO:0000256" key="3">
    <source>
        <dbReference type="ARBA" id="ARBA00022968"/>
    </source>
</evidence>
<dbReference type="InterPro" id="IPR000866">
    <property type="entry name" value="AhpC/TSA"/>
</dbReference>
<dbReference type="InterPro" id="IPR017937">
    <property type="entry name" value="Thioredoxin_CS"/>
</dbReference>
<evidence type="ECO:0000256" key="5">
    <source>
        <dbReference type="ARBA" id="ARBA00023284"/>
    </source>
</evidence>
<dbReference type="OrthoDB" id="9796554at2"/>
<feature type="signal peptide" evidence="6">
    <location>
        <begin position="1"/>
        <end position="23"/>
    </location>
</feature>
<dbReference type="InterPro" id="IPR050553">
    <property type="entry name" value="Thioredoxin_ResA/DsbE_sf"/>
</dbReference>
<dbReference type="Proteomes" id="UP000192674">
    <property type="component" value="Unassembled WGS sequence"/>
</dbReference>
<keyword evidence="5" id="KW-0676">Redox-active center</keyword>
<evidence type="ECO:0000313" key="9">
    <source>
        <dbReference type="Proteomes" id="UP000192674"/>
    </source>
</evidence>
<protein>
    <submittedName>
        <fullName evidence="8">Peroxiredoxin</fullName>
    </submittedName>
</protein>
<dbReference type="EMBL" id="FWXV01000002">
    <property type="protein sequence ID" value="SMC91319.1"/>
    <property type="molecule type" value="Genomic_DNA"/>
</dbReference>
<evidence type="ECO:0000259" key="7">
    <source>
        <dbReference type="PROSITE" id="PS51352"/>
    </source>
</evidence>
<dbReference type="CDD" id="cd02966">
    <property type="entry name" value="TlpA_like_family"/>
    <property type="match status" value="1"/>
</dbReference>